<keyword evidence="3 5" id="KW-0687">Ribonucleoprotein</keyword>
<dbReference type="EMBL" id="FOCG01000001">
    <property type="protein sequence ID" value="SEM80238.1"/>
    <property type="molecule type" value="Genomic_DNA"/>
</dbReference>
<evidence type="ECO:0000256" key="2">
    <source>
        <dbReference type="ARBA" id="ARBA00022980"/>
    </source>
</evidence>
<dbReference type="InterPro" id="IPR047865">
    <property type="entry name" value="Ribosomal_uL10_bac_type"/>
</dbReference>
<proteinExistence type="inferred from homology"/>
<dbReference type="GO" id="GO:0006412">
    <property type="term" value="P:translation"/>
    <property type="evidence" value="ECO:0007669"/>
    <property type="project" value="UniProtKB-UniRule"/>
</dbReference>
<reference evidence="6 7" key="1">
    <citation type="submission" date="2016-10" db="EMBL/GenBank/DDBJ databases">
        <authorList>
            <person name="de Groot N.N."/>
        </authorList>
    </citation>
    <scope>NUCLEOTIDE SEQUENCE [LARGE SCALE GENOMIC DNA]</scope>
    <source>
        <strain evidence="6 7">CGMCC 1.5070</strain>
    </source>
</reference>
<evidence type="ECO:0000313" key="7">
    <source>
        <dbReference type="Proteomes" id="UP000199158"/>
    </source>
</evidence>
<sequence>MPSEKVLQDKKEIVAALKEKLNGAAAGVVVDYKGISVTNDTKLRKELREAGVEYKVVKNTLLRFAAQDTGLADICSVLEGTTALAVSTDDAVAPAKILGKYAEESKGKFTIKAGFMDGQAISVEEVMALSKLPSKEQLLCMLLSALNGNIRGLAVALNAIAEKEPA</sequence>
<dbReference type="NCBIfam" id="NF000955">
    <property type="entry name" value="PRK00099.1-1"/>
    <property type="match status" value="1"/>
</dbReference>
<evidence type="ECO:0000256" key="1">
    <source>
        <dbReference type="ARBA" id="ARBA00008889"/>
    </source>
</evidence>
<keyword evidence="5" id="KW-0699">rRNA-binding</keyword>
<evidence type="ECO:0000313" key="6">
    <source>
        <dbReference type="EMBL" id="SEM80238.1"/>
    </source>
</evidence>
<protein>
    <recommendedName>
        <fullName evidence="4 5">Large ribosomal subunit protein uL10</fullName>
    </recommendedName>
</protein>
<evidence type="ECO:0000256" key="4">
    <source>
        <dbReference type="ARBA" id="ARBA00035202"/>
    </source>
</evidence>
<comment type="function">
    <text evidence="5">Forms part of the ribosomal stalk, playing a central role in the interaction of the ribosome with GTP-bound translation factors.</text>
</comment>
<dbReference type="Pfam" id="PF00466">
    <property type="entry name" value="Ribosomal_L10"/>
    <property type="match status" value="1"/>
</dbReference>
<dbReference type="RefSeq" id="WP_092753749.1">
    <property type="nucleotide sequence ID" value="NZ_FOCG01000001.1"/>
</dbReference>
<dbReference type="InterPro" id="IPR001790">
    <property type="entry name" value="Ribosomal_uL10"/>
</dbReference>
<comment type="subunit">
    <text evidence="5">Part of the ribosomal stalk of the 50S ribosomal subunit. The N-terminus interacts with L11 and the large rRNA to form the base of the stalk. The C-terminus forms an elongated spine to which L12 dimers bind in a sequential fashion forming a multimeric L10(L12)X complex.</text>
</comment>
<dbReference type="Gene3D" id="3.30.70.1730">
    <property type="match status" value="1"/>
</dbReference>
<dbReference type="STRING" id="474960.SAMN05216180_1814"/>
<name>A0A1H8BE11_9FIRM</name>
<dbReference type="GO" id="GO:0070180">
    <property type="term" value="F:large ribosomal subunit rRNA binding"/>
    <property type="evidence" value="ECO:0007669"/>
    <property type="project" value="UniProtKB-UniRule"/>
</dbReference>
<dbReference type="GO" id="GO:0003735">
    <property type="term" value="F:structural constituent of ribosome"/>
    <property type="evidence" value="ECO:0007669"/>
    <property type="project" value="InterPro"/>
</dbReference>
<dbReference type="HAMAP" id="MF_00362">
    <property type="entry name" value="Ribosomal_uL10"/>
    <property type="match status" value="1"/>
</dbReference>
<keyword evidence="7" id="KW-1185">Reference proteome</keyword>
<organism evidence="6 7">
    <name type="scientific">Hydrogenoanaerobacterium saccharovorans</name>
    <dbReference type="NCBI Taxonomy" id="474960"/>
    <lineage>
        <taxon>Bacteria</taxon>
        <taxon>Bacillati</taxon>
        <taxon>Bacillota</taxon>
        <taxon>Clostridia</taxon>
        <taxon>Eubacteriales</taxon>
        <taxon>Oscillospiraceae</taxon>
        <taxon>Hydrogenoanaerobacterium</taxon>
    </lineage>
</organism>
<evidence type="ECO:0000256" key="5">
    <source>
        <dbReference type="HAMAP-Rule" id="MF_00362"/>
    </source>
</evidence>
<dbReference type="AlphaFoldDB" id="A0A1H8BE11"/>
<evidence type="ECO:0000256" key="3">
    <source>
        <dbReference type="ARBA" id="ARBA00023274"/>
    </source>
</evidence>
<dbReference type="Proteomes" id="UP000199158">
    <property type="component" value="Unassembled WGS sequence"/>
</dbReference>
<comment type="similarity">
    <text evidence="1 5">Belongs to the universal ribosomal protein uL10 family.</text>
</comment>
<dbReference type="CDD" id="cd05797">
    <property type="entry name" value="Ribosomal_L10"/>
    <property type="match status" value="1"/>
</dbReference>
<dbReference type="GO" id="GO:0015934">
    <property type="term" value="C:large ribosomal subunit"/>
    <property type="evidence" value="ECO:0007669"/>
    <property type="project" value="InterPro"/>
</dbReference>
<dbReference type="SUPFAM" id="SSF160369">
    <property type="entry name" value="Ribosomal protein L10-like"/>
    <property type="match status" value="1"/>
</dbReference>
<keyword evidence="5" id="KW-0694">RNA-binding</keyword>
<accession>A0A1H8BE11</accession>
<dbReference type="InterPro" id="IPR002363">
    <property type="entry name" value="Ribosomal_uL10_CS_bac"/>
</dbReference>
<keyword evidence="2 5" id="KW-0689">Ribosomal protein</keyword>
<dbReference type="InterPro" id="IPR043141">
    <property type="entry name" value="Ribosomal_uL10-like_sf"/>
</dbReference>
<gene>
    <name evidence="5" type="primary">rplJ</name>
    <name evidence="6" type="ORF">SAMN05216180_1814</name>
</gene>
<dbReference type="InterPro" id="IPR022973">
    <property type="entry name" value="Ribosomal_uL10_bac"/>
</dbReference>
<dbReference type="PROSITE" id="PS01109">
    <property type="entry name" value="RIBOSOMAL_L10"/>
    <property type="match status" value="1"/>
</dbReference>
<dbReference type="PANTHER" id="PTHR11560">
    <property type="entry name" value="39S RIBOSOMAL PROTEIN L10, MITOCHONDRIAL"/>
    <property type="match status" value="1"/>
</dbReference>
<dbReference type="OrthoDB" id="9808307at2"/>